<protein>
    <submittedName>
        <fullName evidence="1">Uncharacterized protein</fullName>
    </submittedName>
</protein>
<name>A0A5K8A850_9BACT</name>
<accession>A0A5K8A850</accession>
<sequence length="309" mass="34866">MKKDRRRFRNPVLMVGILFSFFVPLVSFASQDCMTNYFEQPSYSGDCTERPPGSVCIGYSDNYTWLIYDSITGWREATCDGNIVQVAVGINREYHHILDSNSIAAYYVDEAACMTNYFEQPSYSGDCSERPPGSVCIGYSDNYTWLIYDSITGWREATCDGNKVQVAVGINREYHHILDSNFVRAIEPLSVISAIIDVHPDTINLKSKGRYITCYIELPASYDVNDIDTNTIFLNIEDISIPVELRPSEVGDYNNNGVLDLMVKFDRQIVQDSVTTDSVEMVVSGFLINQEDSFEGTDIVLIVDHCCPK</sequence>
<evidence type="ECO:0000313" key="2">
    <source>
        <dbReference type="Proteomes" id="UP000422108"/>
    </source>
</evidence>
<gene>
    <name evidence="1" type="ORF">DSCOOX_19920</name>
</gene>
<dbReference type="AlphaFoldDB" id="A0A5K8A850"/>
<evidence type="ECO:0000313" key="1">
    <source>
        <dbReference type="EMBL" id="BBO88812.1"/>
    </source>
</evidence>
<reference evidence="1 2" key="1">
    <citation type="submission" date="2019-11" db="EMBL/GenBank/DDBJ databases">
        <title>Comparative genomics of hydrocarbon-degrading Desulfosarcina strains.</title>
        <authorList>
            <person name="Watanabe M."/>
            <person name="Kojima H."/>
            <person name="Fukui M."/>
        </authorList>
    </citation>
    <scope>NUCLEOTIDE SEQUENCE [LARGE SCALE GENOMIC DNA]</scope>
    <source>
        <strain evidence="2">oXyS1</strain>
    </source>
</reference>
<dbReference type="EMBL" id="AP021879">
    <property type="protein sequence ID" value="BBO88812.1"/>
    <property type="molecule type" value="Genomic_DNA"/>
</dbReference>
<keyword evidence="2" id="KW-1185">Reference proteome</keyword>
<organism evidence="1 2">
    <name type="scientific">Desulfosarcina ovata subsp. ovata</name>
    <dbReference type="NCBI Taxonomy" id="2752305"/>
    <lineage>
        <taxon>Bacteria</taxon>
        <taxon>Pseudomonadati</taxon>
        <taxon>Thermodesulfobacteriota</taxon>
        <taxon>Desulfobacteria</taxon>
        <taxon>Desulfobacterales</taxon>
        <taxon>Desulfosarcinaceae</taxon>
        <taxon>Desulfosarcina</taxon>
    </lineage>
</organism>
<proteinExistence type="predicted"/>
<dbReference type="Proteomes" id="UP000422108">
    <property type="component" value="Chromosome"/>
</dbReference>
<dbReference type="RefSeq" id="WP_155310080.1">
    <property type="nucleotide sequence ID" value="NZ_AP021879.1"/>
</dbReference>